<evidence type="ECO:0000256" key="2">
    <source>
        <dbReference type="ARBA" id="ARBA00023043"/>
    </source>
</evidence>
<dbReference type="OrthoDB" id="539213at2759"/>
<dbReference type="Gene3D" id="1.25.40.20">
    <property type="entry name" value="Ankyrin repeat-containing domain"/>
    <property type="match status" value="2"/>
</dbReference>
<protein>
    <submittedName>
        <fullName evidence="4">Uncharacterized protein</fullName>
    </submittedName>
</protein>
<gene>
    <name evidence="4" type="ORF">K452DRAFT_204832</name>
</gene>
<accession>A0A6A6B1X7</accession>
<feature type="repeat" description="ANK" evidence="3">
    <location>
        <begin position="85"/>
        <end position="111"/>
    </location>
</feature>
<name>A0A6A6B1X7_9PEZI</name>
<keyword evidence="1" id="KW-0677">Repeat</keyword>
<dbReference type="InterPro" id="IPR036770">
    <property type="entry name" value="Ankyrin_rpt-contain_sf"/>
</dbReference>
<evidence type="ECO:0000256" key="3">
    <source>
        <dbReference type="PROSITE-ProRule" id="PRU00023"/>
    </source>
</evidence>
<dbReference type="PRINTS" id="PR01415">
    <property type="entry name" value="ANKYRIN"/>
</dbReference>
<feature type="non-terminal residue" evidence="4">
    <location>
        <position position="1"/>
    </location>
</feature>
<dbReference type="InterPro" id="IPR002110">
    <property type="entry name" value="Ankyrin_rpt"/>
</dbReference>
<keyword evidence="5" id="KW-1185">Reference proteome</keyword>
<dbReference type="AlphaFoldDB" id="A0A6A6B1X7"/>
<proteinExistence type="predicted"/>
<dbReference type="SMART" id="SM00248">
    <property type="entry name" value="ANK"/>
    <property type="match status" value="3"/>
</dbReference>
<organism evidence="4 5">
    <name type="scientific">Aplosporella prunicola CBS 121167</name>
    <dbReference type="NCBI Taxonomy" id="1176127"/>
    <lineage>
        <taxon>Eukaryota</taxon>
        <taxon>Fungi</taxon>
        <taxon>Dikarya</taxon>
        <taxon>Ascomycota</taxon>
        <taxon>Pezizomycotina</taxon>
        <taxon>Dothideomycetes</taxon>
        <taxon>Dothideomycetes incertae sedis</taxon>
        <taxon>Botryosphaeriales</taxon>
        <taxon>Aplosporellaceae</taxon>
        <taxon>Aplosporella</taxon>
    </lineage>
</organism>
<dbReference type="GeneID" id="54293585"/>
<evidence type="ECO:0000256" key="1">
    <source>
        <dbReference type="ARBA" id="ARBA00022737"/>
    </source>
</evidence>
<evidence type="ECO:0000313" key="4">
    <source>
        <dbReference type="EMBL" id="KAF2137373.1"/>
    </source>
</evidence>
<dbReference type="PROSITE" id="PS50297">
    <property type="entry name" value="ANK_REP_REGION"/>
    <property type="match status" value="2"/>
</dbReference>
<feature type="non-terminal residue" evidence="4">
    <location>
        <position position="111"/>
    </location>
</feature>
<feature type="repeat" description="ANK" evidence="3">
    <location>
        <begin position="17"/>
        <end position="49"/>
    </location>
</feature>
<dbReference type="EMBL" id="ML995503">
    <property type="protein sequence ID" value="KAF2137373.1"/>
    <property type="molecule type" value="Genomic_DNA"/>
</dbReference>
<dbReference type="RefSeq" id="XP_033393090.1">
    <property type="nucleotide sequence ID" value="XM_033536089.1"/>
</dbReference>
<evidence type="ECO:0000313" key="5">
    <source>
        <dbReference type="Proteomes" id="UP000799438"/>
    </source>
</evidence>
<dbReference type="Proteomes" id="UP000799438">
    <property type="component" value="Unassembled WGS sequence"/>
</dbReference>
<dbReference type="Pfam" id="PF12796">
    <property type="entry name" value="Ank_2"/>
    <property type="match status" value="1"/>
</dbReference>
<dbReference type="PROSITE" id="PS50088">
    <property type="entry name" value="ANK_REPEAT"/>
    <property type="match status" value="2"/>
</dbReference>
<dbReference type="PANTHER" id="PTHR24198">
    <property type="entry name" value="ANKYRIN REPEAT AND PROTEIN KINASE DOMAIN-CONTAINING PROTEIN"/>
    <property type="match status" value="1"/>
</dbReference>
<dbReference type="PANTHER" id="PTHR24198:SF165">
    <property type="entry name" value="ANKYRIN REPEAT-CONTAINING PROTEIN-RELATED"/>
    <property type="match status" value="1"/>
</dbReference>
<reference evidence="4" key="1">
    <citation type="journal article" date="2020" name="Stud. Mycol.">
        <title>101 Dothideomycetes genomes: a test case for predicting lifestyles and emergence of pathogens.</title>
        <authorList>
            <person name="Haridas S."/>
            <person name="Albert R."/>
            <person name="Binder M."/>
            <person name="Bloem J."/>
            <person name="Labutti K."/>
            <person name="Salamov A."/>
            <person name="Andreopoulos B."/>
            <person name="Baker S."/>
            <person name="Barry K."/>
            <person name="Bills G."/>
            <person name="Bluhm B."/>
            <person name="Cannon C."/>
            <person name="Castanera R."/>
            <person name="Culley D."/>
            <person name="Daum C."/>
            <person name="Ezra D."/>
            <person name="Gonzalez J."/>
            <person name="Henrissat B."/>
            <person name="Kuo A."/>
            <person name="Liang C."/>
            <person name="Lipzen A."/>
            <person name="Lutzoni F."/>
            <person name="Magnuson J."/>
            <person name="Mondo S."/>
            <person name="Nolan M."/>
            <person name="Ohm R."/>
            <person name="Pangilinan J."/>
            <person name="Park H.-J."/>
            <person name="Ramirez L."/>
            <person name="Alfaro M."/>
            <person name="Sun H."/>
            <person name="Tritt A."/>
            <person name="Yoshinaga Y."/>
            <person name="Zwiers L.-H."/>
            <person name="Turgeon B."/>
            <person name="Goodwin S."/>
            <person name="Spatafora J."/>
            <person name="Crous P."/>
            <person name="Grigoriev I."/>
        </authorList>
    </citation>
    <scope>NUCLEOTIDE SEQUENCE</scope>
    <source>
        <strain evidence="4">CBS 121167</strain>
    </source>
</reference>
<sequence>LSFFLRKAADPKLKDSRGRTALHMAASESNSHAIKLLINAGADVNARTSKETGMEAPIHLAMFAKDPVVCYLLELGASVDARNNAGETALHMAAWRGNFEATTVLLSYGAG</sequence>
<keyword evidence="2 3" id="KW-0040">ANK repeat</keyword>
<dbReference type="SUPFAM" id="SSF48403">
    <property type="entry name" value="Ankyrin repeat"/>
    <property type="match status" value="1"/>
</dbReference>
<dbReference type="Pfam" id="PF00023">
    <property type="entry name" value="Ank"/>
    <property type="match status" value="1"/>
</dbReference>